<keyword evidence="3" id="KW-1185">Reference proteome</keyword>
<accession>A0A550CEL3</accession>
<reference evidence="2 3" key="1">
    <citation type="journal article" date="2019" name="New Phytol.">
        <title>Comparative genomics reveals unique wood-decay strategies and fruiting body development in the Schizophyllaceae.</title>
        <authorList>
            <person name="Almasi E."/>
            <person name="Sahu N."/>
            <person name="Krizsan K."/>
            <person name="Balint B."/>
            <person name="Kovacs G.M."/>
            <person name="Kiss B."/>
            <person name="Cseklye J."/>
            <person name="Drula E."/>
            <person name="Henrissat B."/>
            <person name="Nagy I."/>
            <person name="Chovatia M."/>
            <person name="Adam C."/>
            <person name="LaButti K."/>
            <person name="Lipzen A."/>
            <person name="Riley R."/>
            <person name="Grigoriev I.V."/>
            <person name="Nagy L.G."/>
        </authorList>
    </citation>
    <scope>NUCLEOTIDE SEQUENCE [LARGE SCALE GENOMIC DNA]</scope>
    <source>
        <strain evidence="2 3">NL-1724</strain>
    </source>
</reference>
<organism evidence="2 3">
    <name type="scientific">Schizophyllum amplum</name>
    <dbReference type="NCBI Taxonomy" id="97359"/>
    <lineage>
        <taxon>Eukaryota</taxon>
        <taxon>Fungi</taxon>
        <taxon>Dikarya</taxon>
        <taxon>Basidiomycota</taxon>
        <taxon>Agaricomycotina</taxon>
        <taxon>Agaricomycetes</taxon>
        <taxon>Agaricomycetidae</taxon>
        <taxon>Agaricales</taxon>
        <taxon>Schizophyllaceae</taxon>
        <taxon>Schizophyllum</taxon>
    </lineage>
</organism>
<evidence type="ECO:0000313" key="2">
    <source>
        <dbReference type="EMBL" id="TRM63249.1"/>
    </source>
</evidence>
<sequence length="268" mass="30811">MSIANTVRANAQYHSHLLSQLGELDYVPSALENQRPYIGELEAQYKTLKAKLDKSVQKTQKERKEHEAMRDSTTRRLAHKLTGKKEKFEKKASKEERDYVEALEEEMKVRNNLEMNEQMIAEAKATLADLEEKIKTYDHLKRDLADLYNSIFEGPTQEFPRDDEIEQQLRYVEEIYHNVQKRLNNESRVADILGQAEGELRRCNVFMNEALSYSTYDMFGGGGMADMMERNALSNAQNRASTAQMLITQARQLSPQVKSIGNINIAQG</sequence>
<evidence type="ECO:0000313" key="3">
    <source>
        <dbReference type="Proteomes" id="UP000320762"/>
    </source>
</evidence>
<dbReference type="OrthoDB" id="2562743at2759"/>
<proteinExistence type="predicted"/>
<protein>
    <submittedName>
        <fullName evidence="2">Uncharacterized protein</fullName>
    </submittedName>
</protein>
<dbReference type="AlphaFoldDB" id="A0A550CEL3"/>
<gene>
    <name evidence="2" type="ORF">BD626DRAFT_402883</name>
</gene>
<name>A0A550CEL3_9AGAR</name>
<dbReference type="EMBL" id="VDMD01000010">
    <property type="protein sequence ID" value="TRM63249.1"/>
    <property type="molecule type" value="Genomic_DNA"/>
</dbReference>
<dbReference type="PANTHER" id="PTHR21974">
    <property type="entry name" value="RE15880P"/>
    <property type="match status" value="1"/>
</dbReference>
<dbReference type="PANTHER" id="PTHR21974:SF2">
    <property type="entry name" value="RE15880P"/>
    <property type="match status" value="1"/>
</dbReference>
<feature type="region of interest" description="Disordered" evidence="1">
    <location>
        <begin position="54"/>
        <end position="96"/>
    </location>
</feature>
<evidence type="ECO:0000256" key="1">
    <source>
        <dbReference type="SAM" id="MobiDB-lite"/>
    </source>
</evidence>
<feature type="compositionally biased region" description="Basic and acidic residues" evidence="1">
    <location>
        <begin position="54"/>
        <end position="74"/>
    </location>
</feature>
<feature type="compositionally biased region" description="Basic and acidic residues" evidence="1">
    <location>
        <begin position="83"/>
        <end position="96"/>
    </location>
</feature>
<dbReference type="STRING" id="97359.A0A550CEL3"/>
<comment type="caution">
    <text evidence="2">The sequence shown here is derived from an EMBL/GenBank/DDBJ whole genome shotgun (WGS) entry which is preliminary data.</text>
</comment>
<dbReference type="Proteomes" id="UP000320762">
    <property type="component" value="Unassembled WGS sequence"/>
</dbReference>